<keyword evidence="5" id="KW-1185">Reference proteome</keyword>
<dbReference type="PANTHER" id="PTHR11455">
    <property type="entry name" value="CRYPTOCHROME"/>
    <property type="match status" value="1"/>
</dbReference>
<dbReference type="Gene3D" id="3.40.50.620">
    <property type="entry name" value="HUPs"/>
    <property type="match status" value="1"/>
</dbReference>
<proteinExistence type="inferred from homology"/>
<keyword evidence="2" id="KW-0274">FAD</keyword>
<evidence type="ECO:0000313" key="5">
    <source>
        <dbReference type="Proteomes" id="UP001633002"/>
    </source>
</evidence>
<dbReference type="GO" id="GO:0006139">
    <property type="term" value="P:nucleobase-containing compound metabolic process"/>
    <property type="evidence" value="ECO:0007669"/>
    <property type="project" value="UniProtKB-ARBA"/>
</dbReference>
<accession>A0ABD3I824</accession>
<sequence length="509" mass="54417">MASNFHDLELILDSNVERASGGVSLENVKPLQCSGRAPPQLREQLNNAAKIEVESAVELAAKDGIGISNALPVVSGVASLTLAMGSLLSLPQVASPAQRLGFVPGRKATRKAICSSPVVGAPQMDLYVGASAPKTTSKSKSSISPFPDYQRLHAGQFGDPINPAGLRRATIVWFRNDLRVHDNEALVQASNDSMSIVPVYCFDPRDYGKSSSGFDKTGPYRAKFLLECVANLRDNLRERGSELIVRIGKPEEVLVSIAKSVGADALYAHMEVAHEEMNAEENVSAALKEVGVESKYFWGSTLFHVDDLPFKLEEMPSNYGGFRDKVQGVKVRATVPAPKQLKGLPARGGVKAGDIPSLQDLGLNPSALSRPEKHTAYGGALLVGGENEALQRLRSFVVDASSLSDSKNSKADKGGDSLYGANFSCKISPWLAMGCLSPRRMYEDLNQSNRRVATASAAKSGGISAGGGLDWLVFELLWRDFFRFITKKFGSSKKTSAPATACTGVLAAA</sequence>
<feature type="domain" description="Photolyase/cryptochrome alpha/beta" evidence="3">
    <location>
        <begin position="168"/>
        <end position="302"/>
    </location>
</feature>
<dbReference type="EMBL" id="JBJQOH010000001">
    <property type="protein sequence ID" value="KAL3699853.1"/>
    <property type="molecule type" value="Genomic_DNA"/>
</dbReference>
<dbReference type="InterPro" id="IPR036155">
    <property type="entry name" value="Crypto/Photolyase_N_sf"/>
</dbReference>
<dbReference type="AlphaFoldDB" id="A0ABD3I824"/>
<dbReference type="PANTHER" id="PTHR11455:SF2">
    <property type="entry name" value="BLUE-LIGHT PHOTORECEPTOR PHR2"/>
    <property type="match status" value="1"/>
</dbReference>
<dbReference type="InterPro" id="IPR006050">
    <property type="entry name" value="DNA_photolyase_N"/>
</dbReference>
<dbReference type="SUPFAM" id="SSF48173">
    <property type="entry name" value="Cryptochrome/photolyase FAD-binding domain"/>
    <property type="match status" value="1"/>
</dbReference>
<dbReference type="InterPro" id="IPR036134">
    <property type="entry name" value="Crypto/Photolyase_FAD-like_sf"/>
</dbReference>
<dbReference type="Pfam" id="PF00875">
    <property type="entry name" value="DNA_photolyase"/>
    <property type="match status" value="1"/>
</dbReference>
<reference evidence="4 5" key="1">
    <citation type="submission" date="2024-09" db="EMBL/GenBank/DDBJ databases">
        <title>Chromosome-scale assembly of Riccia sorocarpa.</title>
        <authorList>
            <person name="Paukszto L."/>
        </authorList>
    </citation>
    <scope>NUCLEOTIDE SEQUENCE [LARGE SCALE GENOMIC DNA]</scope>
    <source>
        <strain evidence="4">LP-2024</strain>
        <tissue evidence="4">Aerial parts of the thallus</tissue>
    </source>
</reference>
<dbReference type="InterPro" id="IPR002081">
    <property type="entry name" value="Cryptochrome/DNA_photolyase_1"/>
</dbReference>
<name>A0ABD3I824_9MARC</name>
<dbReference type="PROSITE" id="PS51645">
    <property type="entry name" value="PHR_CRY_ALPHA_BETA"/>
    <property type="match status" value="1"/>
</dbReference>
<comment type="similarity">
    <text evidence="1">Belongs to the DNA photolyase class-1 family.</text>
</comment>
<feature type="binding site" evidence="2">
    <location>
        <begin position="424"/>
        <end position="428"/>
    </location>
    <ligand>
        <name>FAD</name>
        <dbReference type="ChEBI" id="CHEBI:57692"/>
    </ligand>
</feature>
<keyword evidence="2" id="KW-0285">Flavoprotein</keyword>
<dbReference type="Gene3D" id="1.25.40.80">
    <property type="match status" value="1"/>
</dbReference>
<dbReference type="Proteomes" id="UP001633002">
    <property type="component" value="Unassembled WGS sequence"/>
</dbReference>
<protein>
    <recommendedName>
        <fullName evidence="3">Photolyase/cryptochrome alpha/beta domain-containing protein</fullName>
    </recommendedName>
</protein>
<gene>
    <name evidence="4" type="ORF">R1sor_017875</name>
</gene>
<evidence type="ECO:0000256" key="2">
    <source>
        <dbReference type="PIRSR" id="PIRSR602081-1"/>
    </source>
</evidence>
<organism evidence="4 5">
    <name type="scientific">Riccia sorocarpa</name>
    <dbReference type="NCBI Taxonomy" id="122646"/>
    <lineage>
        <taxon>Eukaryota</taxon>
        <taxon>Viridiplantae</taxon>
        <taxon>Streptophyta</taxon>
        <taxon>Embryophyta</taxon>
        <taxon>Marchantiophyta</taxon>
        <taxon>Marchantiopsida</taxon>
        <taxon>Marchantiidae</taxon>
        <taxon>Marchantiales</taxon>
        <taxon>Ricciaceae</taxon>
        <taxon>Riccia</taxon>
    </lineage>
</organism>
<dbReference type="SUPFAM" id="SSF52425">
    <property type="entry name" value="Cryptochrome/photolyase, N-terminal domain"/>
    <property type="match status" value="1"/>
</dbReference>
<comment type="caution">
    <text evidence="4">The sequence shown here is derived from an EMBL/GenBank/DDBJ whole genome shotgun (WGS) entry which is preliminary data.</text>
</comment>
<feature type="binding site" evidence="2">
    <location>
        <begin position="475"/>
        <end position="482"/>
    </location>
    <ligand>
        <name>FAD</name>
        <dbReference type="ChEBI" id="CHEBI:57692"/>
    </ligand>
</feature>
<evidence type="ECO:0000259" key="3">
    <source>
        <dbReference type="PROSITE" id="PS51645"/>
    </source>
</evidence>
<evidence type="ECO:0000256" key="1">
    <source>
        <dbReference type="ARBA" id="ARBA00005862"/>
    </source>
</evidence>
<dbReference type="InterPro" id="IPR014729">
    <property type="entry name" value="Rossmann-like_a/b/a_fold"/>
</dbReference>
<comment type="cofactor">
    <cofactor evidence="2">
        <name>FAD</name>
        <dbReference type="ChEBI" id="CHEBI:57692"/>
    </cofactor>
    <text evidence="2">Binds 1 FAD per subunit.</text>
</comment>
<evidence type="ECO:0000313" key="4">
    <source>
        <dbReference type="EMBL" id="KAL3699853.1"/>
    </source>
</evidence>